<evidence type="ECO:0000313" key="1">
    <source>
        <dbReference type="EMBL" id="KQH84354.1"/>
    </source>
</evidence>
<protein>
    <submittedName>
        <fullName evidence="1">30S ribosomal protein S6 modification protein</fullName>
    </submittedName>
</protein>
<dbReference type="RefSeq" id="WP_004725650.1">
    <property type="nucleotide sequence ID" value="NZ_CABLCD010000013.1"/>
</dbReference>
<dbReference type="OrthoDB" id="5879601at2"/>
<dbReference type="OMA" id="HSKILVW"/>
<reference evidence="1 2" key="1">
    <citation type="submission" date="2015-08" db="EMBL/GenBank/DDBJ databases">
        <title>Antibacterial properties of a collection of Vibrionaceae strains.</title>
        <authorList>
            <person name="Giubergia S."/>
        </authorList>
    </citation>
    <scope>NUCLEOTIDE SEQUENCE [LARGE SCALE GENOMIC DNA]</scope>
    <source>
        <strain evidence="1 2">S0821</strain>
    </source>
</reference>
<proteinExistence type="predicted"/>
<accession>A0A0Q2M943</accession>
<dbReference type="EMBL" id="LKHS01000020">
    <property type="protein sequence ID" value="KQH84354.1"/>
    <property type="molecule type" value="Genomic_DNA"/>
</dbReference>
<comment type="caution">
    <text evidence="1">The sequence shown here is derived from an EMBL/GenBank/DDBJ whole genome shotgun (WGS) entry which is preliminary data.</text>
</comment>
<dbReference type="AlphaFoldDB" id="A0A0Q2M943"/>
<dbReference type="GeneID" id="50535726"/>
<gene>
    <name evidence="1" type="ORF">AMR76_19200</name>
</gene>
<name>A0A0Q2M943_VIBFU</name>
<dbReference type="Proteomes" id="UP000051221">
    <property type="component" value="Unassembled WGS sequence"/>
</dbReference>
<evidence type="ECO:0000313" key="2">
    <source>
        <dbReference type="Proteomes" id="UP000051221"/>
    </source>
</evidence>
<dbReference type="InParanoid" id="A0A0Q2M943"/>
<keyword evidence="2" id="KW-1185">Reference proteome</keyword>
<organism evidence="1 2">
    <name type="scientific">Vibrio furnissii</name>
    <dbReference type="NCBI Taxonomy" id="29494"/>
    <lineage>
        <taxon>Bacteria</taxon>
        <taxon>Pseudomonadati</taxon>
        <taxon>Pseudomonadota</taxon>
        <taxon>Gammaproteobacteria</taxon>
        <taxon>Vibrionales</taxon>
        <taxon>Vibrionaceae</taxon>
        <taxon>Vibrio</taxon>
    </lineage>
</organism>
<sequence>MFHQSRILVWYEVASQKVVLGEALGSVHRDVVSLWLHAPVDNNNISYPGYRLALYDDDGREIANKSVSMGTADQILFGGVAE</sequence>